<evidence type="ECO:0000256" key="6">
    <source>
        <dbReference type="ARBA" id="ARBA00023277"/>
    </source>
</evidence>
<protein>
    <recommendedName>
        <fullName evidence="9">Beta-xylanase</fullName>
        <ecNumber evidence="9">3.2.1.8</ecNumber>
    </recommendedName>
</protein>
<name>A0A1G6SMX3_9ACTN</name>
<dbReference type="PANTHER" id="PTHR31490:SF88">
    <property type="entry name" value="BETA-XYLANASE"/>
    <property type="match status" value="1"/>
</dbReference>
<dbReference type="Proteomes" id="UP000198546">
    <property type="component" value="Chromosome i"/>
</dbReference>
<evidence type="ECO:0000256" key="2">
    <source>
        <dbReference type="ARBA" id="ARBA00007495"/>
    </source>
</evidence>
<dbReference type="PROSITE" id="PS51760">
    <property type="entry name" value="GH10_2"/>
    <property type="match status" value="1"/>
</dbReference>
<evidence type="ECO:0000256" key="10">
    <source>
        <dbReference type="SAM" id="SignalP"/>
    </source>
</evidence>
<comment type="similarity">
    <text evidence="2 9">Belongs to the glycosyl hydrolase 10 (cellulase F) family.</text>
</comment>
<evidence type="ECO:0000259" key="11">
    <source>
        <dbReference type="PROSITE" id="PS51760"/>
    </source>
</evidence>
<evidence type="ECO:0000313" key="12">
    <source>
        <dbReference type="EMBL" id="SDD17557.1"/>
    </source>
</evidence>
<evidence type="ECO:0000256" key="1">
    <source>
        <dbReference type="ARBA" id="ARBA00000681"/>
    </source>
</evidence>
<comment type="catalytic activity">
    <reaction evidence="1 9">
        <text>Endohydrolysis of (1-&gt;4)-beta-D-xylosidic linkages in xylans.</text>
        <dbReference type="EC" id="3.2.1.8"/>
    </reaction>
</comment>
<accession>A0A1G6SMX3</accession>
<dbReference type="SUPFAM" id="SSF51445">
    <property type="entry name" value="(Trans)glycosidases"/>
    <property type="match status" value="1"/>
</dbReference>
<evidence type="ECO:0000256" key="4">
    <source>
        <dbReference type="ARBA" id="ARBA00022729"/>
    </source>
</evidence>
<keyword evidence="6 9" id="KW-0119">Carbohydrate metabolism</keyword>
<evidence type="ECO:0000256" key="8">
    <source>
        <dbReference type="ARBA" id="ARBA00023326"/>
    </source>
</evidence>
<dbReference type="SMART" id="SM00633">
    <property type="entry name" value="Glyco_10"/>
    <property type="match status" value="1"/>
</dbReference>
<evidence type="ECO:0000256" key="9">
    <source>
        <dbReference type="RuleBase" id="RU361174"/>
    </source>
</evidence>
<reference evidence="12 13" key="1">
    <citation type="submission" date="2016-10" db="EMBL/GenBank/DDBJ databases">
        <authorList>
            <person name="de Groot N.N."/>
        </authorList>
    </citation>
    <scope>NUCLEOTIDE SEQUENCE [LARGE SCALE GENOMIC DNA]</scope>
    <source>
        <strain evidence="12 13">MON 2.2</strain>
    </source>
</reference>
<feature type="chain" id="PRO_5009240261" description="Beta-xylanase" evidence="10">
    <location>
        <begin position="37"/>
        <end position="399"/>
    </location>
</feature>
<feature type="signal peptide" evidence="10">
    <location>
        <begin position="1"/>
        <end position="36"/>
    </location>
</feature>
<dbReference type="Pfam" id="PF00331">
    <property type="entry name" value="Glyco_hydro_10"/>
    <property type="match status" value="1"/>
</dbReference>
<dbReference type="RefSeq" id="WP_090590052.1">
    <property type="nucleotide sequence ID" value="NZ_LT629688.1"/>
</dbReference>
<evidence type="ECO:0000256" key="3">
    <source>
        <dbReference type="ARBA" id="ARBA00022651"/>
    </source>
</evidence>
<dbReference type="STRING" id="675864.SAMN04489747_0359"/>
<dbReference type="GO" id="GO:0031176">
    <property type="term" value="F:endo-1,4-beta-xylanase activity"/>
    <property type="evidence" value="ECO:0007669"/>
    <property type="project" value="UniProtKB-EC"/>
</dbReference>
<keyword evidence="7 9" id="KW-0326">Glycosidase</keyword>
<proteinExistence type="inferred from homology"/>
<dbReference type="InterPro" id="IPR017853">
    <property type="entry name" value="GH"/>
</dbReference>
<keyword evidence="4 10" id="KW-0732">Signal</keyword>
<dbReference type="EMBL" id="LT629688">
    <property type="protein sequence ID" value="SDD17557.1"/>
    <property type="molecule type" value="Genomic_DNA"/>
</dbReference>
<dbReference type="AlphaFoldDB" id="A0A1G6SMX3"/>
<keyword evidence="8 9" id="KW-0624">Polysaccharide degradation</keyword>
<evidence type="ECO:0000256" key="5">
    <source>
        <dbReference type="ARBA" id="ARBA00022801"/>
    </source>
</evidence>
<keyword evidence="13" id="KW-1185">Reference proteome</keyword>
<sequence length="399" mass="44230">MHLSHLRPLRRLVGSAMALGLLATAVVGTTAAPAEARPAAEKASRLDTLRDWAPRKVEIGSAVAGGGHHTTADYPEPFPNDPTYRAVLAEQFSSLTPENQMKWNYIHPEPDRYDFAQADAIVAFAEENQQVVRGHTLFWHSQNPGWLEEGDHSPEELRAILKDHVDTVVGRYAGRIQQWDVANEIFDDSGALRTEDNIWIRELGPGIVADVFRWTHAADPEARLFLNDYNVEGPNAKADAYYALVQELLADGVPVHGFGVQAHLGLQYGFDGRMQANLQRFDDLGLATAVTELDVRGPVGADGQLSPELRQRQADWYSQALEACLGVDGCRSFTVWGVLDQHSWVPGTFPGQGDALIMEDDYERKPSYCALQETLAESTRPGERRWERVSPHLACADLD</sequence>
<evidence type="ECO:0000313" key="13">
    <source>
        <dbReference type="Proteomes" id="UP000198546"/>
    </source>
</evidence>
<keyword evidence="3 12" id="KW-0858">Xylan degradation</keyword>
<organism evidence="12 13">
    <name type="scientific">Auraticoccus monumenti</name>
    <dbReference type="NCBI Taxonomy" id="675864"/>
    <lineage>
        <taxon>Bacteria</taxon>
        <taxon>Bacillati</taxon>
        <taxon>Actinomycetota</taxon>
        <taxon>Actinomycetes</taxon>
        <taxon>Propionibacteriales</taxon>
        <taxon>Propionibacteriaceae</taxon>
        <taxon>Auraticoccus</taxon>
    </lineage>
</organism>
<dbReference type="InterPro" id="IPR001000">
    <property type="entry name" value="GH10_dom"/>
</dbReference>
<dbReference type="OrthoDB" id="9815836at2"/>
<dbReference type="GO" id="GO:0045493">
    <property type="term" value="P:xylan catabolic process"/>
    <property type="evidence" value="ECO:0007669"/>
    <property type="project" value="UniProtKB-KW"/>
</dbReference>
<dbReference type="InterPro" id="IPR044846">
    <property type="entry name" value="GH10"/>
</dbReference>
<evidence type="ECO:0000256" key="7">
    <source>
        <dbReference type="ARBA" id="ARBA00023295"/>
    </source>
</evidence>
<dbReference type="Gene3D" id="3.20.20.80">
    <property type="entry name" value="Glycosidases"/>
    <property type="match status" value="1"/>
</dbReference>
<dbReference type="PRINTS" id="PR00134">
    <property type="entry name" value="GLHYDRLASE10"/>
</dbReference>
<feature type="domain" description="GH10" evidence="11">
    <location>
        <begin position="68"/>
        <end position="374"/>
    </location>
</feature>
<dbReference type="PANTHER" id="PTHR31490">
    <property type="entry name" value="GLYCOSYL HYDROLASE"/>
    <property type="match status" value="1"/>
</dbReference>
<gene>
    <name evidence="12" type="ORF">SAMN04489747_0359</name>
</gene>
<dbReference type="EC" id="3.2.1.8" evidence="9"/>
<keyword evidence="5 9" id="KW-0378">Hydrolase</keyword>